<keyword evidence="8" id="KW-0496">Mitochondrion</keyword>
<keyword evidence="11" id="KW-1185">Reference proteome</keyword>
<accession>A0A9W6WIQ8</accession>
<evidence type="ECO:0000256" key="7">
    <source>
        <dbReference type="ARBA" id="ARBA00022927"/>
    </source>
</evidence>
<gene>
    <name evidence="10" type="ORF">Cboi02_000472000</name>
</gene>
<dbReference type="CDD" id="cd07305">
    <property type="entry name" value="Porin3_Tom40"/>
    <property type="match status" value="1"/>
</dbReference>
<evidence type="ECO:0000256" key="8">
    <source>
        <dbReference type="ARBA" id="ARBA00023128"/>
    </source>
</evidence>
<evidence type="ECO:0000256" key="5">
    <source>
        <dbReference type="ARBA" id="ARBA00022692"/>
    </source>
</evidence>
<reference evidence="10" key="1">
    <citation type="submission" date="2023-04" db="EMBL/GenBank/DDBJ databases">
        <title>Candida boidinii NBRC 10035.</title>
        <authorList>
            <person name="Ichikawa N."/>
            <person name="Sato H."/>
            <person name="Tonouchi N."/>
        </authorList>
    </citation>
    <scope>NUCLEOTIDE SEQUENCE</scope>
    <source>
        <strain evidence="10">NBRC 10035</strain>
    </source>
</reference>
<keyword evidence="6" id="KW-1000">Mitochondrion outer membrane</keyword>
<evidence type="ECO:0000256" key="2">
    <source>
        <dbReference type="ARBA" id="ARBA00010510"/>
    </source>
</evidence>
<keyword evidence="5" id="KW-0812">Transmembrane</keyword>
<evidence type="ECO:0000256" key="9">
    <source>
        <dbReference type="ARBA" id="ARBA00023136"/>
    </source>
</evidence>
<evidence type="ECO:0000313" key="11">
    <source>
        <dbReference type="Proteomes" id="UP001165120"/>
    </source>
</evidence>
<keyword evidence="3" id="KW-0813">Transport</keyword>
<dbReference type="PANTHER" id="PTHR10802">
    <property type="entry name" value="MITOCHONDRIAL IMPORT RECEPTOR SUBUNIT TOM40"/>
    <property type="match status" value="1"/>
</dbReference>
<evidence type="ECO:0000313" key="10">
    <source>
        <dbReference type="EMBL" id="GME75271.1"/>
    </source>
</evidence>
<sequence>MDPQLTLGDLSKNISPLAGFSPAVPKPDGFWSSNPIFSFVNNVSTTISNHRSSLDLVNPGTMENINKEVTRDVFLNQYAFTGLRAELNKMFSVSPVFQTSHSFSIGGQTPPYSFVSMVANDKVFMQGSVDNDLSLSGRFHYNWDKHILSKTTVQFSKDQPSMVQMELDYLGNDFSLNLKSLNPNFIGSEFQGVLVGSILQSITSKLSLGLETVYSSMQPGMPGDAAISFYSRYDAKDWIASAQLQGSGALIGSFWRKVSDKVEAGLETSIQAGVQPVLNEMMQPVYQTVIDATTTIGAKYEFRQSIYRGQIDSNGKIGCFLEHRVLPTAGLLVSAELDQAKNTAKIGLGLQLEFAGSEEIMMMQNGLIDANGNPVPGAQQL</sequence>
<protein>
    <submittedName>
        <fullName evidence="10">Unnamed protein product</fullName>
    </submittedName>
</protein>
<dbReference type="EMBL" id="BSXN01002006">
    <property type="protein sequence ID" value="GME75271.1"/>
    <property type="molecule type" value="Genomic_DNA"/>
</dbReference>
<dbReference type="GO" id="GO:0005741">
    <property type="term" value="C:mitochondrial outer membrane"/>
    <property type="evidence" value="ECO:0007669"/>
    <property type="project" value="UniProtKB-SubCell"/>
</dbReference>
<proteinExistence type="inferred from homology"/>
<evidence type="ECO:0000256" key="3">
    <source>
        <dbReference type="ARBA" id="ARBA00022448"/>
    </source>
</evidence>
<evidence type="ECO:0000256" key="1">
    <source>
        <dbReference type="ARBA" id="ARBA00004374"/>
    </source>
</evidence>
<dbReference type="GO" id="GO:0008320">
    <property type="term" value="F:protein transmembrane transporter activity"/>
    <property type="evidence" value="ECO:0007669"/>
    <property type="project" value="InterPro"/>
</dbReference>
<dbReference type="AlphaFoldDB" id="A0A9W6WIQ8"/>
<comment type="caution">
    <text evidence="10">The sequence shown here is derived from an EMBL/GenBank/DDBJ whole genome shotgun (WGS) entry which is preliminary data.</text>
</comment>
<evidence type="ECO:0000256" key="6">
    <source>
        <dbReference type="ARBA" id="ARBA00022787"/>
    </source>
</evidence>
<comment type="similarity">
    <text evidence="2">Belongs to the Tom40 family.</text>
</comment>
<dbReference type="InterPro" id="IPR027246">
    <property type="entry name" value="Porin_Euk/Tom40"/>
</dbReference>
<dbReference type="Pfam" id="PF01459">
    <property type="entry name" value="Porin_3"/>
    <property type="match status" value="1"/>
</dbReference>
<dbReference type="InterPro" id="IPR037930">
    <property type="entry name" value="Tom40"/>
</dbReference>
<organism evidence="10 11">
    <name type="scientific">Candida boidinii</name>
    <name type="common">Yeast</name>
    <dbReference type="NCBI Taxonomy" id="5477"/>
    <lineage>
        <taxon>Eukaryota</taxon>
        <taxon>Fungi</taxon>
        <taxon>Dikarya</taxon>
        <taxon>Ascomycota</taxon>
        <taxon>Saccharomycotina</taxon>
        <taxon>Pichiomycetes</taxon>
        <taxon>Pichiales</taxon>
        <taxon>Pichiaceae</taxon>
        <taxon>Ogataea</taxon>
        <taxon>Ogataea/Candida clade</taxon>
    </lineage>
</organism>
<dbReference type="Gene3D" id="2.40.160.10">
    <property type="entry name" value="Porin"/>
    <property type="match status" value="1"/>
</dbReference>
<keyword evidence="9" id="KW-0472">Membrane</keyword>
<evidence type="ECO:0000256" key="4">
    <source>
        <dbReference type="ARBA" id="ARBA00022452"/>
    </source>
</evidence>
<keyword evidence="7" id="KW-0653">Protein transport</keyword>
<keyword evidence="4" id="KW-1134">Transmembrane beta strand</keyword>
<comment type="subcellular location">
    <subcellularLocation>
        <location evidence="1">Mitochondrion outer membrane</location>
        <topology evidence="1">Multi-pass membrane protein</topology>
    </subcellularLocation>
</comment>
<dbReference type="InterPro" id="IPR023614">
    <property type="entry name" value="Porin_dom_sf"/>
</dbReference>
<name>A0A9W6WIQ8_CANBO</name>
<dbReference type="GO" id="GO:0030150">
    <property type="term" value="P:protein import into mitochondrial matrix"/>
    <property type="evidence" value="ECO:0007669"/>
    <property type="project" value="InterPro"/>
</dbReference>
<dbReference type="Proteomes" id="UP001165120">
    <property type="component" value="Unassembled WGS sequence"/>
</dbReference>